<dbReference type="EC" id="1.1.1.310" evidence="7"/>
<keyword evidence="8" id="KW-1185">Reference proteome</keyword>
<dbReference type="GO" id="GO:0051287">
    <property type="term" value="F:NAD binding"/>
    <property type="evidence" value="ECO:0007669"/>
    <property type="project" value="InterPro"/>
</dbReference>
<dbReference type="PANTHER" id="PTHR43761">
    <property type="entry name" value="D-ISOMER SPECIFIC 2-HYDROXYACID DEHYDROGENASE FAMILY PROTEIN (AFU_ORTHOLOGUE AFUA_1G13630)"/>
    <property type="match status" value="1"/>
</dbReference>
<dbReference type="InterPro" id="IPR050418">
    <property type="entry name" value="D-iso_2-hydroxyacid_DH_PdxB"/>
</dbReference>
<dbReference type="OrthoDB" id="7437at2157"/>
<dbReference type="GeneID" id="39420295"/>
<evidence type="ECO:0000256" key="2">
    <source>
        <dbReference type="ARBA" id="ARBA00023002"/>
    </source>
</evidence>
<accession>A0A484I7I1</accession>
<name>A0A484I7I1_9ARCH</name>
<evidence type="ECO:0000256" key="3">
    <source>
        <dbReference type="ARBA" id="ARBA00023027"/>
    </source>
</evidence>
<dbReference type="InterPro" id="IPR006140">
    <property type="entry name" value="D-isomer_DH_NAD-bd"/>
</dbReference>
<keyword evidence="3" id="KW-0520">NAD</keyword>
<dbReference type="Pfam" id="PF00389">
    <property type="entry name" value="2-Hacid_dh"/>
    <property type="match status" value="1"/>
</dbReference>
<organism evidence="7 8">
    <name type="scientific">Candidatus Nitrosocosmicus franklandianus</name>
    <dbReference type="NCBI Taxonomy" id="1798806"/>
    <lineage>
        <taxon>Archaea</taxon>
        <taxon>Nitrososphaerota</taxon>
        <taxon>Nitrososphaeria</taxon>
        <taxon>Nitrososphaerales</taxon>
        <taxon>Nitrososphaeraceae</taxon>
        <taxon>Candidatus Nitrosocosmicus</taxon>
    </lineage>
</organism>
<evidence type="ECO:0000256" key="1">
    <source>
        <dbReference type="ARBA" id="ARBA00005854"/>
    </source>
</evidence>
<dbReference type="Proteomes" id="UP000294299">
    <property type="component" value="Chromosome NFRAN"/>
</dbReference>
<dbReference type="GO" id="GO:0102155">
    <property type="term" value="F:S-sulfolactate dehydrogenase activity"/>
    <property type="evidence" value="ECO:0007669"/>
    <property type="project" value="UniProtKB-EC"/>
</dbReference>
<evidence type="ECO:0000313" key="8">
    <source>
        <dbReference type="Proteomes" id="UP000294299"/>
    </source>
</evidence>
<evidence type="ECO:0000313" key="7">
    <source>
        <dbReference type="EMBL" id="VFJ13131.1"/>
    </source>
</evidence>
<evidence type="ECO:0000259" key="5">
    <source>
        <dbReference type="Pfam" id="PF00389"/>
    </source>
</evidence>
<keyword evidence="2 4" id="KW-0560">Oxidoreductase</keyword>
<evidence type="ECO:0000259" key="6">
    <source>
        <dbReference type="Pfam" id="PF02826"/>
    </source>
</evidence>
<dbReference type="SUPFAM" id="SSF51735">
    <property type="entry name" value="NAD(P)-binding Rossmann-fold domains"/>
    <property type="match status" value="1"/>
</dbReference>
<dbReference type="EMBL" id="LR216287">
    <property type="protein sequence ID" value="VFJ13131.1"/>
    <property type="molecule type" value="Genomic_DNA"/>
</dbReference>
<gene>
    <name evidence="7" type="primary">slcC</name>
    <name evidence="7" type="ORF">NFRAN_0809</name>
</gene>
<dbReference type="Pfam" id="PF02826">
    <property type="entry name" value="2-Hacid_dh_C"/>
    <property type="match status" value="1"/>
</dbReference>
<dbReference type="PANTHER" id="PTHR43761:SF1">
    <property type="entry name" value="D-ISOMER SPECIFIC 2-HYDROXYACID DEHYDROGENASE CATALYTIC DOMAIN-CONTAINING PROTEIN-RELATED"/>
    <property type="match status" value="1"/>
</dbReference>
<proteinExistence type="inferred from homology"/>
<dbReference type="SUPFAM" id="SSF52283">
    <property type="entry name" value="Formate/glycerate dehydrogenase catalytic domain-like"/>
    <property type="match status" value="1"/>
</dbReference>
<dbReference type="InterPro" id="IPR036291">
    <property type="entry name" value="NAD(P)-bd_dom_sf"/>
</dbReference>
<dbReference type="KEGG" id="nfn:NFRAN_0809"/>
<dbReference type="PROSITE" id="PS00670">
    <property type="entry name" value="D_2_HYDROXYACID_DH_2"/>
    <property type="match status" value="1"/>
</dbReference>
<feature type="domain" description="D-isomer specific 2-hydroxyacid dehydrogenase catalytic" evidence="5">
    <location>
        <begin position="19"/>
        <end position="323"/>
    </location>
</feature>
<dbReference type="InterPro" id="IPR006139">
    <property type="entry name" value="D-isomer_2_OHA_DH_cat_dom"/>
</dbReference>
<dbReference type="InterPro" id="IPR029753">
    <property type="entry name" value="D-isomer_DH_CS"/>
</dbReference>
<comment type="similarity">
    <text evidence="1 4">Belongs to the D-isomer specific 2-hydroxyacid dehydrogenase family.</text>
</comment>
<sequence length="326" mass="36327">MKIKALIQNSEFKQRISEKLKQSDIHLQFVNHKESLIPQIQDSEILINSGDKIDRHLIDSCPNLKLVQQSGIGVDGIDINYCSEKGIYVANVPMANAVSVAEHTFFLILYLCKNIKLNAFPSSSNSGLFSRRMPNQMGIELSGKTILILGLGVTGIEVAKRAKAFGMKVVTVTKHPYTKTAGGDKKYFVDSIFGVEKLRDIIPSADIVSIHTPLNTETENMIGKNELDLMKRSAYLVNVARAPIVNYGSLLDSLRERTIAGAAFDVFWKEPADQSDPLLQLDNFLLTPHIAGWTYEAIDSISDIIRINIERMMRGQIPLTLVNHMD</sequence>
<protein>
    <submittedName>
        <fullName evidence="7">(S)-sulfolactate dehydrogenase</fullName>
        <ecNumber evidence="7">1.1.1.310</ecNumber>
    </submittedName>
</protein>
<dbReference type="RefSeq" id="WP_172602083.1">
    <property type="nucleotide sequence ID" value="NZ_LR216287.1"/>
</dbReference>
<dbReference type="Gene3D" id="3.40.50.720">
    <property type="entry name" value="NAD(P)-binding Rossmann-like Domain"/>
    <property type="match status" value="2"/>
</dbReference>
<reference evidence="7 8" key="1">
    <citation type="submission" date="2019-02" db="EMBL/GenBank/DDBJ databases">
        <authorList>
            <person name="Lehtovirta-Morley E L."/>
        </authorList>
    </citation>
    <scope>NUCLEOTIDE SEQUENCE [LARGE SCALE GENOMIC DNA]</scope>
    <source>
        <strain evidence="7">NFRAN1</strain>
    </source>
</reference>
<dbReference type="AlphaFoldDB" id="A0A484I7I1"/>
<feature type="domain" description="D-isomer specific 2-hydroxyacid dehydrogenase NAD-binding" evidence="6">
    <location>
        <begin position="108"/>
        <end position="291"/>
    </location>
</feature>
<evidence type="ECO:0000256" key="4">
    <source>
        <dbReference type="RuleBase" id="RU003719"/>
    </source>
</evidence>